<keyword evidence="1" id="KW-0812">Transmembrane</keyword>
<keyword evidence="1" id="KW-0472">Membrane</keyword>
<dbReference type="Gene3D" id="2.30.30.240">
    <property type="entry name" value="PRC-barrel domain"/>
    <property type="match status" value="1"/>
</dbReference>
<dbReference type="Proteomes" id="UP000595894">
    <property type="component" value="Chromosome"/>
</dbReference>
<organism evidence="3 4">
    <name type="scientific">Sphingomonas aliaeris</name>
    <dbReference type="NCBI Taxonomy" id="2759526"/>
    <lineage>
        <taxon>Bacteria</taxon>
        <taxon>Pseudomonadati</taxon>
        <taxon>Pseudomonadota</taxon>
        <taxon>Alphaproteobacteria</taxon>
        <taxon>Sphingomonadales</taxon>
        <taxon>Sphingomonadaceae</taxon>
        <taxon>Sphingomonas</taxon>
    </lineage>
</organism>
<name>A0A974NS93_9SPHN</name>
<accession>A0A974NS93</accession>
<gene>
    <name evidence="3" type="ORF">H5J25_10440</name>
</gene>
<evidence type="ECO:0000313" key="3">
    <source>
        <dbReference type="EMBL" id="QQV75995.1"/>
    </source>
</evidence>
<dbReference type="SUPFAM" id="SSF50346">
    <property type="entry name" value="PRC-barrel domain"/>
    <property type="match status" value="1"/>
</dbReference>
<dbReference type="KEGG" id="sari:H5J25_10440"/>
<evidence type="ECO:0000256" key="1">
    <source>
        <dbReference type="SAM" id="Phobius"/>
    </source>
</evidence>
<reference evidence="4" key="1">
    <citation type="submission" date="2020-09" db="EMBL/GenBank/DDBJ databases">
        <title>Sphingomonas sp., a new species isolated from pork steak.</title>
        <authorList>
            <person name="Heidler von Heilborn D."/>
        </authorList>
    </citation>
    <scope>NUCLEOTIDE SEQUENCE [LARGE SCALE GENOMIC DNA]</scope>
</reference>
<keyword evidence="1" id="KW-1133">Transmembrane helix</keyword>
<dbReference type="InterPro" id="IPR011033">
    <property type="entry name" value="PRC_barrel-like_sf"/>
</dbReference>
<keyword evidence="4" id="KW-1185">Reference proteome</keyword>
<sequence length="181" mass="19240">MTAANLGTRVTGWGFVVFTIGSIAWSTVAISTGQSNLLWANGFLTLVNLIGIWRWLGRQAKHEDGRDAATRYSAAAAGVPTLFGVGSLVGAALTGRDGEQLGVIVDGMMRCEDSRLSYLVIGEGGVAGVGERLHALAPETVRFSNARAECDLTLTDLKSLPVLDPERWPAEIDREAGRVGR</sequence>
<feature type="transmembrane region" description="Helical" evidence="1">
    <location>
        <begin position="12"/>
        <end position="31"/>
    </location>
</feature>
<evidence type="ECO:0000259" key="2">
    <source>
        <dbReference type="Pfam" id="PF05239"/>
    </source>
</evidence>
<dbReference type="InterPro" id="IPR027275">
    <property type="entry name" value="PRC-brl_dom"/>
</dbReference>
<feature type="domain" description="PRC-barrel" evidence="2">
    <location>
        <begin position="82"/>
        <end position="131"/>
    </location>
</feature>
<proteinExistence type="predicted"/>
<dbReference type="AlphaFoldDB" id="A0A974NS93"/>
<feature type="transmembrane region" description="Helical" evidence="1">
    <location>
        <begin position="37"/>
        <end position="56"/>
    </location>
</feature>
<dbReference type="Pfam" id="PF05239">
    <property type="entry name" value="PRC"/>
    <property type="match status" value="1"/>
</dbReference>
<dbReference type="EMBL" id="CP061035">
    <property type="protein sequence ID" value="QQV75995.1"/>
    <property type="molecule type" value="Genomic_DNA"/>
</dbReference>
<evidence type="ECO:0000313" key="4">
    <source>
        <dbReference type="Proteomes" id="UP000595894"/>
    </source>
</evidence>
<protein>
    <submittedName>
        <fullName evidence="3">PRC-barrel domain-containing protein</fullName>
    </submittedName>
</protein>